<dbReference type="AlphaFoldDB" id="A0A9Q1EHU1"/>
<organism evidence="2 3">
    <name type="scientific">Synaphobranchus kaupii</name>
    <name type="common">Kaup's arrowtooth eel</name>
    <dbReference type="NCBI Taxonomy" id="118154"/>
    <lineage>
        <taxon>Eukaryota</taxon>
        <taxon>Metazoa</taxon>
        <taxon>Chordata</taxon>
        <taxon>Craniata</taxon>
        <taxon>Vertebrata</taxon>
        <taxon>Euteleostomi</taxon>
        <taxon>Actinopterygii</taxon>
        <taxon>Neopterygii</taxon>
        <taxon>Teleostei</taxon>
        <taxon>Anguilliformes</taxon>
        <taxon>Synaphobranchidae</taxon>
        <taxon>Synaphobranchus</taxon>
    </lineage>
</organism>
<reference evidence="2" key="1">
    <citation type="journal article" date="2023" name="Science">
        <title>Genome structures resolve the early diversification of teleost fishes.</title>
        <authorList>
            <person name="Parey E."/>
            <person name="Louis A."/>
            <person name="Montfort J."/>
            <person name="Bouchez O."/>
            <person name="Roques C."/>
            <person name="Iampietro C."/>
            <person name="Lluch J."/>
            <person name="Castinel A."/>
            <person name="Donnadieu C."/>
            <person name="Desvignes T."/>
            <person name="Floi Bucao C."/>
            <person name="Jouanno E."/>
            <person name="Wen M."/>
            <person name="Mejri S."/>
            <person name="Dirks R."/>
            <person name="Jansen H."/>
            <person name="Henkel C."/>
            <person name="Chen W.J."/>
            <person name="Zahm M."/>
            <person name="Cabau C."/>
            <person name="Klopp C."/>
            <person name="Thompson A.W."/>
            <person name="Robinson-Rechavi M."/>
            <person name="Braasch I."/>
            <person name="Lecointre G."/>
            <person name="Bobe J."/>
            <person name="Postlethwait J.H."/>
            <person name="Berthelot C."/>
            <person name="Roest Crollius H."/>
            <person name="Guiguen Y."/>
        </authorList>
    </citation>
    <scope>NUCLEOTIDE SEQUENCE</scope>
    <source>
        <strain evidence="2">WJC10195</strain>
    </source>
</reference>
<gene>
    <name evidence="2" type="ORF">SKAU_G00358400</name>
</gene>
<name>A0A9Q1EHU1_SYNKA</name>
<evidence type="ECO:0000256" key="1">
    <source>
        <dbReference type="SAM" id="MobiDB-lite"/>
    </source>
</evidence>
<evidence type="ECO:0000313" key="3">
    <source>
        <dbReference type="Proteomes" id="UP001152622"/>
    </source>
</evidence>
<sequence length="118" mass="12276">MALAFRQDCGGQELGSGLLTDPSVTRGPCDTEDRDAVAPRGRTTATLTLSPSSLRTAPRPAVEGRPAGALMAVEAAAASETLTPAATVPTCQRAAGVKQVNQLMARREASRHPQNKTH</sequence>
<keyword evidence="3" id="KW-1185">Reference proteome</keyword>
<accession>A0A9Q1EHU1</accession>
<evidence type="ECO:0000313" key="2">
    <source>
        <dbReference type="EMBL" id="KAJ8339054.1"/>
    </source>
</evidence>
<dbReference type="EMBL" id="JAINUF010000017">
    <property type="protein sequence ID" value="KAJ8339054.1"/>
    <property type="molecule type" value="Genomic_DNA"/>
</dbReference>
<feature type="region of interest" description="Disordered" evidence="1">
    <location>
        <begin position="1"/>
        <end position="62"/>
    </location>
</feature>
<feature type="compositionally biased region" description="Low complexity" evidence="1">
    <location>
        <begin position="42"/>
        <end position="58"/>
    </location>
</feature>
<protein>
    <submittedName>
        <fullName evidence="2">Uncharacterized protein</fullName>
    </submittedName>
</protein>
<proteinExistence type="predicted"/>
<comment type="caution">
    <text evidence="2">The sequence shown here is derived from an EMBL/GenBank/DDBJ whole genome shotgun (WGS) entry which is preliminary data.</text>
</comment>
<dbReference type="Proteomes" id="UP001152622">
    <property type="component" value="Chromosome 17"/>
</dbReference>